<feature type="compositionally biased region" description="Low complexity" evidence="3">
    <location>
        <begin position="61"/>
        <end position="79"/>
    </location>
</feature>
<keyword evidence="6" id="KW-1185">Reference proteome</keyword>
<dbReference type="Proteomes" id="UP000799428">
    <property type="component" value="Unassembled WGS sequence"/>
</dbReference>
<protein>
    <submittedName>
        <fullName evidence="5">Autophagy protein 16</fullName>
    </submittedName>
</protein>
<proteinExistence type="inferred from homology"/>
<evidence type="ECO:0000313" key="5">
    <source>
        <dbReference type="EMBL" id="KAF2710033.1"/>
    </source>
</evidence>
<organism evidence="5 6">
    <name type="scientific">Pleomassaria siparia CBS 279.74</name>
    <dbReference type="NCBI Taxonomy" id="1314801"/>
    <lineage>
        <taxon>Eukaryota</taxon>
        <taxon>Fungi</taxon>
        <taxon>Dikarya</taxon>
        <taxon>Ascomycota</taxon>
        <taxon>Pezizomycotina</taxon>
        <taxon>Dothideomycetes</taxon>
        <taxon>Pleosporomycetidae</taxon>
        <taxon>Pleosporales</taxon>
        <taxon>Pleomassariaceae</taxon>
        <taxon>Pleomassaria</taxon>
    </lineage>
</organism>
<dbReference type="OrthoDB" id="8949486at2759"/>
<dbReference type="InterPro" id="IPR013923">
    <property type="entry name" value="Autophagy-rel_prot_16_dom"/>
</dbReference>
<evidence type="ECO:0000313" key="6">
    <source>
        <dbReference type="Proteomes" id="UP000799428"/>
    </source>
</evidence>
<evidence type="ECO:0000256" key="3">
    <source>
        <dbReference type="SAM" id="MobiDB-lite"/>
    </source>
</evidence>
<accession>A0A6G1KBM2</accession>
<feature type="region of interest" description="Disordered" evidence="3">
    <location>
        <begin position="43"/>
        <end position="83"/>
    </location>
</feature>
<dbReference type="Gene3D" id="1.20.5.170">
    <property type="match status" value="1"/>
</dbReference>
<keyword evidence="2" id="KW-0175">Coiled coil</keyword>
<sequence>MSNPLAEYLAALEVRDKREKKHETYVNAYTKLADRTASLALQTTSIEAPAPSASVSTKSIRPGTPSTRPTKTSSPGPGTDASPSIVAQMRADLASTQKTRSELETRIASVTADLTALQTTSSEQKKRIAVLERTKEQLERRSKDRVDELKGKGKLVEEVQDELLSVNLQLSMSEQNNEKLKKDLADLTRRWMEKMEMEAEAENKKMGWKDGGRKREK</sequence>
<feature type="coiled-coil region" evidence="2">
    <location>
        <begin position="86"/>
        <end position="190"/>
    </location>
</feature>
<dbReference type="EMBL" id="MU005769">
    <property type="protein sequence ID" value="KAF2710033.1"/>
    <property type="molecule type" value="Genomic_DNA"/>
</dbReference>
<reference evidence="5" key="1">
    <citation type="journal article" date="2020" name="Stud. Mycol.">
        <title>101 Dothideomycetes genomes: a test case for predicting lifestyles and emergence of pathogens.</title>
        <authorList>
            <person name="Haridas S."/>
            <person name="Albert R."/>
            <person name="Binder M."/>
            <person name="Bloem J."/>
            <person name="Labutti K."/>
            <person name="Salamov A."/>
            <person name="Andreopoulos B."/>
            <person name="Baker S."/>
            <person name="Barry K."/>
            <person name="Bills G."/>
            <person name="Bluhm B."/>
            <person name="Cannon C."/>
            <person name="Castanera R."/>
            <person name="Culley D."/>
            <person name="Daum C."/>
            <person name="Ezra D."/>
            <person name="Gonzalez J."/>
            <person name="Henrissat B."/>
            <person name="Kuo A."/>
            <person name="Liang C."/>
            <person name="Lipzen A."/>
            <person name="Lutzoni F."/>
            <person name="Magnuson J."/>
            <person name="Mondo S."/>
            <person name="Nolan M."/>
            <person name="Ohm R."/>
            <person name="Pangilinan J."/>
            <person name="Park H.-J."/>
            <person name="Ramirez L."/>
            <person name="Alfaro M."/>
            <person name="Sun H."/>
            <person name="Tritt A."/>
            <person name="Yoshinaga Y."/>
            <person name="Zwiers L.-H."/>
            <person name="Turgeon B."/>
            <person name="Goodwin S."/>
            <person name="Spatafora J."/>
            <person name="Crous P."/>
            <person name="Grigoriev I."/>
        </authorList>
    </citation>
    <scope>NUCLEOTIDE SEQUENCE</scope>
    <source>
        <strain evidence="5">CBS 279.74</strain>
    </source>
</reference>
<evidence type="ECO:0000256" key="1">
    <source>
        <dbReference type="ARBA" id="ARBA00005331"/>
    </source>
</evidence>
<evidence type="ECO:0000256" key="2">
    <source>
        <dbReference type="SAM" id="Coils"/>
    </source>
</evidence>
<feature type="region of interest" description="Disordered" evidence="3">
    <location>
        <begin position="198"/>
        <end position="217"/>
    </location>
</feature>
<gene>
    <name evidence="5" type="ORF">K504DRAFT_377208</name>
</gene>
<evidence type="ECO:0000259" key="4">
    <source>
        <dbReference type="Pfam" id="PF08614"/>
    </source>
</evidence>
<dbReference type="AlphaFoldDB" id="A0A6G1KBM2"/>
<dbReference type="Pfam" id="PF08614">
    <property type="entry name" value="ATG16"/>
    <property type="match status" value="1"/>
</dbReference>
<name>A0A6G1KBM2_9PLEO</name>
<feature type="domain" description="Autophagy-related protein 16" evidence="4">
    <location>
        <begin position="7"/>
        <end position="203"/>
    </location>
</feature>
<comment type="similarity">
    <text evidence="1">Belongs to the ATG16 family.</text>
</comment>